<dbReference type="Gene3D" id="3.30.1490.300">
    <property type="match status" value="1"/>
</dbReference>
<accession>A0A852THZ0</accession>
<comment type="caution">
    <text evidence="1">The sequence shown here is derived from an EMBL/GenBank/DDBJ whole genome shotgun (WGS) entry which is preliminary data.</text>
</comment>
<gene>
    <name evidence="1" type="ORF">F4694_004626</name>
</gene>
<sequence>MRLCQLYIEQCISDWKIAKRHVRFLVPDSFVVIRMVSLPIDLKEDEIKGYLYMEIGTSIHLPFEDPVFDYTLMDSDTNNRQILLFAAPEDIVRENMGLFDEVRLKAVAADISSLALYRYYNQLEPASENQNLLVIQFDLLEVNVSIIEENIPVFTRHISMEVNRENWTHSLTNESSFTLNVTGDKDEAFISIKDAYTQIEKVINFYQYSLNQGKQQVEKIL</sequence>
<protein>
    <submittedName>
        <fullName evidence="1">Tfp pilus assembly PilM family ATPase</fullName>
    </submittedName>
</protein>
<reference evidence="2" key="1">
    <citation type="submission" date="2020-07" db="EMBL/GenBank/DDBJ databases">
        <authorList>
            <person name="Partida-Martinez L."/>
            <person name="Huntemann M."/>
            <person name="Clum A."/>
            <person name="Wang J."/>
            <person name="Palaniappan K."/>
            <person name="Ritter S."/>
            <person name="Chen I.-M."/>
            <person name="Stamatis D."/>
            <person name="Reddy T."/>
            <person name="O'Malley R."/>
            <person name="Daum C."/>
            <person name="Shapiro N."/>
            <person name="Ivanova N."/>
            <person name="Kyrpides N."/>
            <person name="Woyke T."/>
        </authorList>
    </citation>
    <scope>NUCLEOTIDE SEQUENCE [LARGE SCALE GENOMIC DNA]</scope>
    <source>
        <strain evidence="2">AT2.8</strain>
    </source>
</reference>
<dbReference type="AlphaFoldDB" id="A0A852THZ0"/>
<dbReference type="InterPro" id="IPR005883">
    <property type="entry name" value="PilM"/>
</dbReference>
<dbReference type="Gene3D" id="3.30.420.40">
    <property type="match status" value="2"/>
</dbReference>
<organism evidence="1 2">
    <name type="scientific">Neobacillus niacini</name>
    <dbReference type="NCBI Taxonomy" id="86668"/>
    <lineage>
        <taxon>Bacteria</taxon>
        <taxon>Bacillati</taxon>
        <taxon>Bacillota</taxon>
        <taxon>Bacilli</taxon>
        <taxon>Bacillales</taxon>
        <taxon>Bacillaceae</taxon>
        <taxon>Neobacillus</taxon>
    </lineage>
</organism>
<dbReference type="Proteomes" id="UP000548423">
    <property type="component" value="Unassembled WGS sequence"/>
</dbReference>
<dbReference type="EMBL" id="JACCBX010000010">
    <property type="protein sequence ID" value="NYE07809.1"/>
    <property type="molecule type" value="Genomic_DNA"/>
</dbReference>
<proteinExistence type="predicted"/>
<dbReference type="Pfam" id="PF11104">
    <property type="entry name" value="PilM_2"/>
    <property type="match status" value="1"/>
</dbReference>
<evidence type="ECO:0000313" key="2">
    <source>
        <dbReference type="Proteomes" id="UP000548423"/>
    </source>
</evidence>
<name>A0A852THZ0_9BACI</name>
<reference evidence="2" key="2">
    <citation type="submission" date="2020-08" db="EMBL/GenBank/DDBJ databases">
        <title>The Agave Microbiome: Exploring the role of microbial communities in plant adaptations to desert environments.</title>
        <authorList>
            <person name="Partida-Martinez L.P."/>
        </authorList>
    </citation>
    <scope>NUCLEOTIDE SEQUENCE [LARGE SCALE GENOMIC DNA]</scope>
    <source>
        <strain evidence="2">AT2.8</strain>
    </source>
</reference>
<evidence type="ECO:0000313" key="1">
    <source>
        <dbReference type="EMBL" id="NYE07809.1"/>
    </source>
</evidence>